<feature type="domain" description="Bacterial Ig" evidence="1">
    <location>
        <begin position="732"/>
        <end position="809"/>
    </location>
</feature>
<dbReference type="Gene3D" id="2.60.40.10">
    <property type="entry name" value="Immunoglobulins"/>
    <property type="match status" value="16"/>
</dbReference>
<feature type="domain" description="Bacterial Ig" evidence="1">
    <location>
        <begin position="392"/>
        <end position="469"/>
    </location>
</feature>
<feature type="domain" description="Bacterial Ig" evidence="1">
    <location>
        <begin position="566"/>
        <end position="639"/>
    </location>
</feature>
<reference evidence="2 3" key="1">
    <citation type="submission" date="2020-03" db="EMBL/GenBank/DDBJ databases">
        <authorList>
            <person name="Zhu W."/>
        </authorList>
    </citation>
    <scope>NUCLEOTIDE SEQUENCE [LARGE SCALE GENOMIC DNA]</scope>
    <source>
        <strain evidence="2 3">185</strain>
    </source>
</reference>
<dbReference type="KEGG" id="alj:G8D99_10995"/>
<proteinExistence type="predicted"/>
<dbReference type="EMBL" id="CP049916">
    <property type="protein sequence ID" value="QIO09490.1"/>
    <property type="molecule type" value="Genomic_DNA"/>
</dbReference>
<feature type="domain" description="Bacterial Ig" evidence="1">
    <location>
        <begin position="482"/>
        <end position="555"/>
    </location>
</feature>
<dbReference type="InterPro" id="IPR013783">
    <property type="entry name" value="Ig-like_fold"/>
</dbReference>
<protein>
    <submittedName>
        <fullName evidence="2">Type I secretion C-terminal target domain-containing protein</fullName>
    </submittedName>
</protein>
<feature type="domain" description="Bacterial Ig" evidence="1">
    <location>
        <begin position="1"/>
        <end position="45"/>
    </location>
</feature>
<dbReference type="Pfam" id="PF17936">
    <property type="entry name" value="Big_6"/>
    <property type="match status" value="14"/>
</dbReference>
<keyword evidence="3" id="KW-1185">Reference proteome</keyword>
<dbReference type="Proteomes" id="UP000501939">
    <property type="component" value="Chromosome"/>
</dbReference>
<feature type="domain" description="Bacterial Ig" evidence="1">
    <location>
        <begin position="651"/>
        <end position="725"/>
    </location>
</feature>
<feature type="domain" description="Bacterial Ig" evidence="1">
    <location>
        <begin position="312"/>
        <end position="385"/>
    </location>
</feature>
<evidence type="ECO:0000313" key="2">
    <source>
        <dbReference type="EMBL" id="QIO09490.1"/>
    </source>
</evidence>
<evidence type="ECO:0000259" key="1">
    <source>
        <dbReference type="Pfam" id="PF17936"/>
    </source>
</evidence>
<dbReference type="NCBIfam" id="TIGR03661">
    <property type="entry name" value="T1SS_VCA0849"/>
    <property type="match status" value="1"/>
</dbReference>
<feature type="domain" description="Bacterial Ig" evidence="1">
    <location>
        <begin position="222"/>
        <end position="299"/>
    </location>
</feature>
<dbReference type="InterPro" id="IPR019960">
    <property type="entry name" value="T1SS_VCA0849"/>
</dbReference>
<feature type="domain" description="Bacterial Ig" evidence="1">
    <location>
        <begin position="1072"/>
        <end position="1150"/>
    </location>
</feature>
<dbReference type="RefSeq" id="WP_166325769.1">
    <property type="nucleotide sequence ID" value="NZ_CP049916.1"/>
</dbReference>
<sequence>MIASGTSDDNGDFSIKLDPAITDGNSVDVVAIDKAGNDSAPVELTGSKDTQAPELEATLNPEGTLVTGETEPNTLVEIRDPVTDEVIASGTSDEDGYFEIPLDPALTDGDKANVVAIDEAGNPSAPVELSGSKDTQAPELEATLNPEGTLVTGETEPNTWVEIRDPVTEEVIASGTSDEDGYFEIPLDPALTDGDKANVVAIDEAGNPSAPVELSGSKDTLAPKDLSANLNADGDVVTGQTEADAKVVVKDKAGTIIGEATADAEGNYSVTLSTPLTDNAQGFVTASDAAGNTIGPKTVVGGKDTIAPELEAELSTDGTVVTGQTEPNTLVEIRDPVTDEVIASGTSDDNGDFSIKLDPAITDGNSVDVVAIDEAGNPSQPQTLTGDKDTLAPKDLSANLNADGDVVTGQTEADAKVVVKDKAGNIIGEATADAEGNYSVTLSTPLTDNAQGFVTAADAAGNTIGPKTVVGGKDTIAPELEAELSTDGTVVTGQTEPNTWVEIRDPVTDEVIASGTSDDNGDFSIKLDPAITDGNSVDVVAIDKAGNDSAPVELTGSKDTQAPELEATLNPEGTLVTGETEPNTLVEIRDPVTDEVIASGTSDEDGYFEIPLDPALTDGDKANVVAIDEAGNPSAPVELSGSKDTQAPELEATLNPEGTLVTGETEPNTWVEIRDPVTDEVIASGTSDDNGDFSIKLDPAITDGNSVDVVAIDKAGNDSVPVELTGSKDTIAPKDLSANLNADGDVVTGKTEAGAKVVVKDKAGNIIGEATADAEGNYSVTLSTPLTDNAQGFVTAADAAGNTIGPKTVVGGKDTIAPELEAELNPEGTLVTGETEPNTWVEIRDPVTDEVIASGTSDDNGDFSIKLDPAITDGNSVDVVAIDEAGNSSQPQTLTGDKDTLAPKDLSANLNADGDVVTGQTEAGVKVVVKDKAGNIIGEATADAEGNYSVKLSTPLTDNAQGFVTAADAAGNTIGPKTVVGGKDTIAPELEAELSTDGTVVTGQTEPNTWVEIRDPVTEQVIASGISDDNGDFSIKLDPAITDGNSVDVVAIDEAGNPSQLQTLTGDKDTLAPKDLSANLNAEGDVVTGQTEAGAKVVVKDKAGNIIGEATADTEGNYTANLNPALTDGAQGFVTAADGSGNSTAPQTVTGNKDTIAPDELSYDFNDTGLIADDGVTNDGVIKIANLESGATWEYSLDGGKNWQKGSGQEIELIEGTYSENSIQFRQTDLAGNMSETTIIDTQVIVDKTITKLNLELHSDTGISKTDSITSSGQINVSGIEDGAIWTYSIDGGETWIESDLKDSFIVPEGKYAAGTIQVQHYDIAGNNAITTFGAVTVDTDSNTPALRFSDTGVSNTDNITKSTLISVSNLEIGATWEYSLDGGKNWNVGGVVANITTDSFNVMKNTTYQAGQIQVRQTDSAGNVSKIATFDHSMIIDNSSPLGNIYLNGQTSSTSPDIIKSSGTIVLNVNGGYSSWRYSLDNGKTFIKGSNQVFDLVLPEGYYPKGTIIVEPTDLAGNIGWIRNLENWTVDQTPPQKLEIEFNDTGVFTDDGITNDGVIKVKGIEANATWEYSLDGGNSWIKGVGDQILLADGTYLTDTIQFRQIDVAENISQTTSIDYNVVVDTVLQKPTLALEQDNGALASDGISNNGTVNVSGLETGSTWKYSLDGGSTWTAGTGTSFDVPVGSYASGKIQVQQTDLAGNSNIQSLGVITIDKSIATPTLKLAVDSGASATDGITNNGVVNVTGLEAGATWKYSLDGGSTWTTGTGSSFDVPAGSYAAGKIQVQQTDTAGNSATQNLTAITVDKTASAISLSLASDTGSSAIDGITNNGTVNVTGLEAGATWKYSLDGGLTWASGTESSFVIPAGSYVADKIQVQQTDLAGNSSTIQKMGALTVDTSITIPTLTLLADDGSSNSDGKTSNGTITVSNLETGVTWKYSVDGGSTWITGSGNTFEVPVGRYALGKIVVQQTDVAGNVSQSGIFSKDLLVSKVEAVNDALTADPWNTTYSLVKGSNDISGTISSGTFVLTKGQAASLKYDANVPANTTAFLYGTTKYKLKVIIEVLKSGVYSEVTSATYYSTTTNQELKIANNYDTSNTYRVRIETTNEGGSGTGVTKPEFSAGNTSLITMAANGLVSDGASWGKAGNLFTNDILPYENNYKLEVKDGTGTFIEITSTSGQGQRIYFDKVMEVDFKKDGTYILDPINNIQSLGKTGAFEYRITDLGTGKSDTATVSYDISSKGIIMNTGLAADSGVATLTGTTGNDVIVSRGANETITSGAGQDVLIYNLLKDANAGGNGSDVWTDFQLGSATSGGDIIDIRGLLSNQNVTATNINSYLKVTTLNGSTIISVDIDGTTAAKSSNPLLVLQNTNTTLDELLKNGQILF</sequence>
<dbReference type="InterPro" id="IPR041498">
    <property type="entry name" value="Big_6"/>
</dbReference>
<feature type="domain" description="Bacterial Ig" evidence="1">
    <location>
        <begin position="56"/>
        <end position="129"/>
    </location>
</feature>
<gene>
    <name evidence="2" type="ORF">G8D99_10995</name>
</gene>
<feature type="domain" description="Bacterial Ig" evidence="1">
    <location>
        <begin position="992"/>
        <end position="1065"/>
    </location>
</feature>
<accession>A0A6G8S5V6</accession>
<feature type="domain" description="Bacterial Ig" evidence="1">
    <location>
        <begin position="822"/>
        <end position="895"/>
    </location>
</feature>
<feature type="domain" description="Bacterial Ig" evidence="1">
    <location>
        <begin position="141"/>
        <end position="214"/>
    </location>
</feature>
<evidence type="ECO:0000313" key="3">
    <source>
        <dbReference type="Proteomes" id="UP000501939"/>
    </source>
</evidence>
<name>A0A6G8S5V6_9GAMM</name>
<organism evidence="2 3">
    <name type="scientific">Acinetobacter lanii</name>
    <dbReference type="NCBI Taxonomy" id="2715163"/>
    <lineage>
        <taxon>Bacteria</taxon>
        <taxon>Pseudomonadati</taxon>
        <taxon>Pseudomonadota</taxon>
        <taxon>Gammaproteobacteria</taxon>
        <taxon>Moraxellales</taxon>
        <taxon>Moraxellaceae</taxon>
        <taxon>Acinetobacter</taxon>
    </lineage>
</organism>
<feature type="domain" description="Bacterial Ig" evidence="1">
    <location>
        <begin position="902"/>
        <end position="979"/>
    </location>
</feature>